<gene>
    <name evidence="1" type="ORF">Bfra_010323</name>
</gene>
<reference evidence="1 2" key="1">
    <citation type="journal article" date="2020" name="Phytopathology">
        <title>A high-quality genome resource of Botrytis fragariae, a new and rapidly spreading fungal pathogen causing strawberry gray mold in the U.S.A.</title>
        <authorList>
            <person name="Wu Y."/>
            <person name="Saski C.A."/>
            <person name="Schnabel G."/>
            <person name="Xiao S."/>
            <person name="Hu M."/>
        </authorList>
    </citation>
    <scope>NUCLEOTIDE SEQUENCE [LARGE SCALE GENOMIC DNA]</scope>
    <source>
        <strain evidence="1 2">BVB16</strain>
    </source>
</reference>
<evidence type="ECO:0000313" key="1">
    <source>
        <dbReference type="EMBL" id="KAF5870178.1"/>
    </source>
</evidence>
<proteinExistence type="predicted"/>
<dbReference type="RefSeq" id="XP_037189125.1">
    <property type="nucleotide sequence ID" value="XM_037340657.1"/>
</dbReference>
<sequence>HRGSHREVSDSIGVLTTIFTSYGYEATRLLLIRAARPILALNFRTPYEVYLRVPMCPALSREFFVSRDTLYARLPRGIDKSDLGSRGEGLEGVLGLIPLLHRATF</sequence>
<accession>A0A8H6AMQ7</accession>
<name>A0A8H6AMQ7_9HELO</name>
<evidence type="ECO:0000313" key="2">
    <source>
        <dbReference type="Proteomes" id="UP000531561"/>
    </source>
</evidence>
<keyword evidence="2" id="KW-1185">Reference proteome</keyword>
<protein>
    <submittedName>
        <fullName evidence="1">Uncharacterized protein</fullName>
    </submittedName>
</protein>
<dbReference type="Proteomes" id="UP000531561">
    <property type="component" value="Unassembled WGS sequence"/>
</dbReference>
<dbReference type="GeneID" id="59264349"/>
<dbReference type="EMBL" id="JABFCT010000015">
    <property type="protein sequence ID" value="KAF5870178.1"/>
    <property type="molecule type" value="Genomic_DNA"/>
</dbReference>
<feature type="non-terminal residue" evidence="1">
    <location>
        <position position="1"/>
    </location>
</feature>
<comment type="caution">
    <text evidence="1">The sequence shown here is derived from an EMBL/GenBank/DDBJ whole genome shotgun (WGS) entry which is preliminary data.</text>
</comment>
<dbReference type="AlphaFoldDB" id="A0A8H6AMQ7"/>
<organism evidence="1 2">
    <name type="scientific">Botrytis fragariae</name>
    <dbReference type="NCBI Taxonomy" id="1964551"/>
    <lineage>
        <taxon>Eukaryota</taxon>
        <taxon>Fungi</taxon>
        <taxon>Dikarya</taxon>
        <taxon>Ascomycota</taxon>
        <taxon>Pezizomycotina</taxon>
        <taxon>Leotiomycetes</taxon>
        <taxon>Helotiales</taxon>
        <taxon>Sclerotiniaceae</taxon>
        <taxon>Botrytis</taxon>
    </lineage>
</organism>